<dbReference type="InterPro" id="IPR013083">
    <property type="entry name" value="Znf_RING/FYVE/PHD"/>
</dbReference>
<keyword evidence="3" id="KW-0812">Transmembrane</keyword>
<keyword evidence="3" id="KW-1133">Transmembrane helix</keyword>
<feature type="compositionally biased region" description="Low complexity" evidence="2">
    <location>
        <begin position="97"/>
        <end position="116"/>
    </location>
</feature>
<name>A0AAV1HY22_9CHLO</name>
<proteinExistence type="predicted"/>
<sequence length="324" mass="34093">MPSHKALLAVVQVYSSCSSNASIAVLVEDRNPCTSVEKAAARRLLQDIFTKPAAATPPVMQLNQSSASGQAQQEVEKAQVPYQATWPSAPGLWALGNKSRSGSGSGSNASSDLLLNTDQQPPTWSAPAPLPAYSSPPPPAVQCCCYNNTGNPWANPNSIAGCCCGAQTDCCPSLGGLAVCRGKGNYCFVVVVVSSMVAAFVVCVAALAWWTHRTAVHRRALLQAQHAQGAAGGASGVEMVPKKAVEQPLSMEGQARECPVCWDKFAANRDWVMFQCQHGTCVPCYRRLLQQPGGLAACPLCRLPLMEPAAPTQPPMPSTQGTSQ</sequence>
<feature type="transmembrane region" description="Helical" evidence="3">
    <location>
        <begin position="188"/>
        <end position="210"/>
    </location>
</feature>
<feature type="domain" description="RING-type" evidence="4">
    <location>
        <begin position="258"/>
        <end position="302"/>
    </location>
</feature>
<keyword evidence="3" id="KW-0472">Membrane</keyword>
<evidence type="ECO:0000256" key="3">
    <source>
        <dbReference type="SAM" id="Phobius"/>
    </source>
</evidence>
<comment type="caution">
    <text evidence="5">The sequence shown here is derived from an EMBL/GenBank/DDBJ whole genome shotgun (WGS) entry which is preliminary data.</text>
</comment>
<dbReference type="PROSITE" id="PS50089">
    <property type="entry name" value="ZF_RING_2"/>
    <property type="match status" value="1"/>
</dbReference>
<dbReference type="Proteomes" id="UP001314263">
    <property type="component" value="Unassembled WGS sequence"/>
</dbReference>
<evidence type="ECO:0000259" key="4">
    <source>
        <dbReference type="PROSITE" id="PS50089"/>
    </source>
</evidence>
<dbReference type="SMART" id="SM00184">
    <property type="entry name" value="RING"/>
    <property type="match status" value="1"/>
</dbReference>
<dbReference type="SUPFAM" id="SSF57850">
    <property type="entry name" value="RING/U-box"/>
    <property type="match status" value="1"/>
</dbReference>
<evidence type="ECO:0000313" key="5">
    <source>
        <dbReference type="EMBL" id="CAK0758954.1"/>
    </source>
</evidence>
<keyword evidence="1" id="KW-0479">Metal-binding</keyword>
<keyword evidence="6" id="KW-1185">Reference proteome</keyword>
<evidence type="ECO:0000256" key="1">
    <source>
        <dbReference type="PROSITE-ProRule" id="PRU00175"/>
    </source>
</evidence>
<dbReference type="AlphaFoldDB" id="A0AAV1HY22"/>
<keyword evidence="1" id="KW-0863">Zinc-finger</keyword>
<dbReference type="InterPro" id="IPR001841">
    <property type="entry name" value="Znf_RING"/>
</dbReference>
<dbReference type="GO" id="GO:0008270">
    <property type="term" value="F:zinc ion binding"/>
    <property type="evidence" value="ECO:0007669"/>
    <property type="project" value="UniProtKB-KW"/>
</dbReference>
<feature type="region of interest" description="Disordered" evidence="2">
    <location>
        <begin position="60"/>
        <end position="79"/>
    </location>
</feature>
<keyword evidence="1" id="KW-0862">Zinc</keyword>
<evidence type="ECO:0000313" key="6">
    <source>
        <dbReference type="Proteomes" id="UP001314263"/>
    </source>
</evidence>
<dbReference type="Gene3D" id="3.30.40.10">
    <property type="entry name" value="Zinc/RING finger domain, C3HC4 (zinc finger)"/>
    <property type="match status" value="1"/>
</dbReference>
<organism evidence="5 6">
    <name type="scientific">Coccomyxa viridis</name>
    <dbReference type="NCBI Taxonomy" id="1274662"/>
    <lineage>
        <taxon>Eukaryota</taxon>
        <taxon>Viridiplantae</taxon>
        <taxon>Chlorophyta</taxon>
        <taxon>core chlorophytes</taxon>
        <taxon>Trebouxiophyceae</taxon>
        <taxon>Trebouxiophyceae incertae sedis</taxon>
        <taxon>Coccomyxaceae</taxon>
        <taxon>Coccomyxa</taxon>
    </lineage>
</organism>
<accession>A0AAV1HY22</accession>
<protein>
    <recommendedName>
        <fullName evidence="4">RING-type domain-containing protein</fullName>
    </recommendedName>
</protein>
<feature type="region of interest" description="Disordered" evidence="2">
    <location>
        <begin position="97"/>
        <end position="131"/>
    </location>
</feature>
<evidence type="ECO:0000256" key="2">
    <source>
        <dbReference type="SAM" id="MobiDB-lite"/>
    </source>
</evidence>
<gene>
    <name evidence="5" type="ORF">CVIRNUC_002660</name>
</gene>
<dbReference type="Pfam" id="PF13639">
    <property type="entry name" value="zf-RING_2"/>
    <property type="match status" value="1"/>
</dbReference>
<feature type="compositionally biased region" description="Polar residues" evidence="2">
    <location>
        <begin position="61"/>
        <end position="73"/>
    </location>
</feature>
<dbReference type="EMBL" id="CAUYUE010000003">
    <property type="protein sequence ID" value="CAK0758954.1"/>
    <property type="molecule type" value="Genomic_DNA"/>
</dbReference>
<reference evidence="5 6" key="1">
    <citation type="submission" date="2023-10" db="EMBL/GenBank/DDBJ databases">
        <authorList>
            <person name="Maclean D."/>
            <person name="Macfadyen A."/>
        </authorList>
    </citation>
    <scope>NUCLEOTIDE SEQUENCE [LARGE SCALE GENOMIC DNA]</scope>
</reference>